<protein>
    <recommendedName>
        <fullName evidence="4">HTH tetR-type domain-containing protein</fullName>
    </recommendedName>
</protein>
<keyword evidence="6" id="KW-1185">Reference proteome</keyword>
<dbReference type="InterPro" id="IPR023772">
    <property type="entry name" value="DNA-bd_HTH_TetR-type_CS"/>
</dbReference>
<name>A0ABX4GVU3_9BACI</name>
<proteinExistence type="predicted"/>
<evidence type="ECO:0000256" key="2">
    <source>
        <dbReference type="ARBA" id="ARBA00023125"/>
    </source>
</evidence>
<dbReference type="SUPFAM" id="SSF46689">
    <property type="entry name" value="Homeodomain-like"/>
    <property type="match status" value="1"/>
</dbReference>
<dbReference type="Proteomes" id="UP000216852">
    <property type="component" value="Unassembled WGS sequence"/>
</dbReference>
<comment type="caution">
    <text evidence="5">The sequence shown here is derived from an EMBL/GenBank/DDBJ whole genome shotgun (WGS) entry which is preliminary data.</text>
</comment>
<dbReference type="InterPro" id="IPR009057">
    <property type="entry name" value="Homeodomain-like_sf"/>
</dbReference>
<evidence type="ECO:0000256" key="1">
    <source>
        <dbReference type="ARBA" id="ARBA00022491"/>
    </source>
</evidence>
<dbReference type="PROSITE" id="PS50977">
    <property type="entry name" value="HTH_TETR_2"/>
    <property type="match status" value="1"/>
</dbReference>
<organism evidence="5 6">
    <name type="scientific">Terribacillus saccharophilus</name>
    <dbReference type="NCBI Taxonomy" id="361277"/>
    <lineage>
        <taxon>Bacteria</taxon>
        <taxon>Bacillati</taxon>
        <taxon>Bacillota</taxon>
        <taxon>Bacilli</taxon>
        <taxon>Bacillales</taxon>
        <taxon>Bacillaceae</taxon>
        <taxon>Terribacillus</taxon>
    </lineage>
</organism>
<dbReference type="PANTHER" id="PTHR43479:SF11">
    <property type="entry name" value="ACREF_ENVCD OPERON REPRESSOR-RELATED"/>
    <property type="match status" value="1"/>
</dbReference>
<reference evidence="5 6" key="1">
    <citation type="submission" date="2017-07" db="EMBL/GenBank/DDBJ databases">
        <title>Isolation and whole genome analysis of endospore-forming bacteria from heroin.</title>
        <authorList>
            <person name="Kalinowski J."/>
            <person name="Ahrens B."/>
            <person name="Al-Dilaimi A."/>
            <person name="Winkler A."/>
            <person name="Wibberg D."/>
            <person name="Schleenbecker U."/>
            <person name="Ruckert C."/>
            <person name="Wolfel R."/>
            <person name="Grass G."/>
        </authorList>
    </citation>
    <scope>NUCLEOTIDE SEQUENCE [LARGE SCALE GENOMIC DNA]</scope>
    <source>
        <strain evidence="5 6">7517-1</strain>
    </source>
</reference>
<evidence type="ECO:0000256" key="3">
    <source>
        <dbReference type="PROSITE-ProRule" id="PRU00335"/>
    </source>
</evidence>
<evidence type="ECO:0000259" key="4">
    <source>
        <dbReference type="PROSITE" id="PS50977"/>
    </source>
</evidence>
<feature type="domain" description="HTH tetR-type" evidence="4">
    <location>
        <begin position="14"/>
        <end position="74"/>
    </location>
</feature>
<sequence>MYKHTYKDETVAKGDTYKHIIDSALALVAEFGLEKASLSMIANKAGISKPAIYYYFSSKEALLDHLFNLLFDDYQFDHYFPLETYTKDNFSSLLTDNGLHLLQEYDENPELLKIINHFIVYAGQKQAYDEKLKHTLTEFLDGFRRLLIHGQKLGVIKEGEDLTAKSQLLGLVLDNISSYLLMGIKVESTAVWTQAVSYVMGDD</sequence>
<dbReference type="PANTHER" id="PTHR43479">
    <property type="entry name" value="ACREF/ENVCD OPERON REPRESSOR-RELATED"/>
    <property type="match status" value="1"/>
</dbReference>
<dbReference type="Gene3D" id="1.10.357.10">
    <property type="entry name" value="Tetracycline Repressor, domain 2"/>
    <property type="match status" value="1"/>
</dbReference>
<evidence type="ECO:0000313" key="5">
    <source>
        <dbReference type="EMBL" id="PAD99002.1"/>
    </source>
</evidence>
<gene>
    <name evidence="5" type="ORF">CHH48_14005</name>
</gene>
<dbReference type="InterPro" id="IPR001647">
    <property type="entry name" value="HTH_TetR"/>
</dbReference>
<feature type="DNA-binding region" description="H-T-H motif" evidence="3">
    <location>
        <begin position="37"/>
        <end position="56"/>
    </location>
</feature>
<accession>A0ABX4GVU3</accession>
<evidence type="ECO:0000313" key="6">
    <source>
        <dbReference type="Proteomes" id="UP000216852"/>
    </source>
</evidence>
<dbReference type="EMBL" id="NPBJ01000027">
    <property type="protein sequence ID" value="PAD99002.1"/>
    <property type="molecule type" value="Genomic_DNA"/>
</dbReference>
<dbReference type="PRINTS" id="PR00455">
    <property type="entry name" value="HTHTETR"/>
</dbReference>
<dbReference type="PROSITE" id="PS01081">
    <property type="entry name" value="HTH_TETR_1"/>
    <property type="match status" value="1"/>
</dbReference>
<keyword evidence="2 3" id="KW-0238">DNA-binding</keyword>
<keyword evidence="1" id="KW-0678">Repressor</keyword>
<dbReference type="InterPro" id="IPR050624">
    <property type="entry name" value="HTH-type_Tx_Regulator"/>
</dbReference>
<dbReference type="Pfam" id="PF00440">
    <property type="entry name" value="TetR_N"/>
    <property type="match status" value="1"/>
</dbReference>